<dbReference type="PANTHER" id="PTHR24123:SF33">
    <property type="entry name" value="PROTEIN HOS4"/>
    <property type="match status" value="1"/>
</dbReference>
<evidence type="ECO:0000259" key="4">
    <source>
        <dbReference type="Pfam" id="PF14420"/>
    </source>
</evidence>
<accession>A0ABY6U821</accession>
<keyword evidence="2 3" id="KW-0040">ANK repeat</keyword>
<evidence type="ECO:0000313" key="5">
    <source>
        <dbReference type="EMBL" id="VUC27251.1"/>
    </source>
</evidence>
<feature type="repeat" description="ANK" evidence="3">
    <location>
        <begin position="944"/>
        <end position="976"/>
    </location>
</feature>
<feature type="repeat" description="ANK" evidence="3">
    <location>
        <begin position="317"/>
        <end position="349"/>
    </location>
</feature>
<dbReference type="PROSITE" id="PS50088">
    <property type="entry name" value="ANK_REPEAT"/>
    <property type="match status" value="13"/>
</dbReference>
<dbReference type="Pfam" id="PF14420">
    <property type="entry name" value="Clr5"/>
    <property type="match status" value="1"/>
</dbReference>
<dbReference type="SMART" id="SM00248">
    <property type="entry name" value="ANK"/>
    <property type="match status" value="22"/>
</dbReference>
<name>A0ABY6U821_BIOOC</name>
<feature type="repeat" description="ANK" evidence="3">
    <location>
        <begin position="1175"/>
        <end position="1201"/>
    </location>
</feature>
<evidence type="ECO:0000313" key="6">
    <source>
        <dbReference type="Proteomes" id="UP000766486"/>
    </source>
</evidence>
<comment type="caution">
    <text evidence="5">The sequence shown here is derived from an EMBL/GenBank/DDBJ whole genome shotgun (WGS) entry which is preliminary data.</text>
</comment>
<feature type="repeat" description="ANK" evidence="3">
    <location>
        <begin position="574"/>
        <end position="603"/>
    </location>
</feature>
<dbReference type="PRINTS" id="PR01415">
    <property type="entry name" value="ANKYRIN"/>
</dbReference>
<proteinExistence type="predicted"/>
<sequence length="1234" mass="134930">MGTSKIPPSEWETYRHVIRGLYMDKNMSLDALVEEMKTVHEFIATKSQYIRKLASWKIGKNATTNGWKNAAVAVEKRKRQGKESEIYIDGKLVPSEKMKKEITRHLPPYHEFITMSAQEIDLPRDFVVQTPPATTFHSPQLHARNIQLHGLPWMKFWDSFTLHSTSFTGSVINDAQTDLLERFLAPARNSTIISTSSRMVQHYNRILPGKGSNKIPFTEISSIHESWIHFISYFAYLASNNLLNPGLIQDTLECIATTEDPQALRALLRLNDPTIELCAPAMFSGAVCYGFAGIVQFFLWSGYDPESPIYPCYRLYYGSTALEIAVRRGHALVVRLLLKHGANPNRVQDGTMLPLCLASRSSDKTITELLLKNGGDPNNAQCIELFGSLLACYIDEHTGLDMVQLFLTAGAKIDGESPGSAFLDDDVEDGDAIGVPLVKAVHRRNTQVARFLLGAGADVNQIDMGVGSAIQIAVEDDDMNMVKLLVEAGAEVNLNKEQYSNAWSAEGAGYLDTKKEIKTKFFSPLQLAARANNSEIIQYLLQCNAEPNDLPALEILERAFYEAEGHMTDVSLYGYETPLSYAVRGGDLHLATLLLDSGANPNAIFLHGHTALGNACRAGAFEMVKLLLAYGAQYNPGSNPVSTPLQLAILHKDPILVENLLRNGADIHAPPCSKGGRTALQAAAQVGNSSLFKRLLHMGAEINAPAAVEEGLTCLQASILSENDEIIRIIINHGGAATVNSIFNAVQIRSPMMIDILFSMGANVNSPGIAHVGPVLEHRRVTPLVLAIWMGDADMIHKLLHLGANVSHIYCEFFSILPLHQAIRACDLRTTKMLLAFDADPNQLEPDTGETPLSLATAHINTSPMTRIIRELVNHNADVNIMAKGRYPVEGAIMSHELMGIFIEARADINIPGDSLLARAICGGSSAIRLLLDNTVDLNSHAKECGTPLQAAITIGNVDLVAELIRRGADVNAYPNRLVAYATELENQQIVELLLEKGADTDSTSPVHRCECTFRPTIYIGNRTALVAAAEQNNFDIVKALIERGANVEADNGFFRGATPLQAASINDNLPMVSLLLENGANVNAKPKGDIFDNYGPNWDMWRFGRRTVLQAASENRNLELAQLLIKRGAKVNMGPFEKGGATALQLAAINGDMQMVVLLLENGAEINAAPALKGGRTALEGAAEHGRLDMVHLLLQNDEDETGIGARCANAARYADEQGHSRIATILREWRRL</sequence>
<dbReference type="Pfam" id="PF12796">
    <property type="entry name" value="Ank_2"/>
    <property type="match status" value="6"/>
</dbReference>
<dbReference type="PANTHER" id="PTHR24123">
    <property type="entry name" value="ANKYRIN REPEAT-CONTAINING"/>
    <property type="match status" value="1"/>
</dbReference>
<dbReference type="Pfam" id="PF00023">
    <property type="entry name" value="Ank"/>
    <property type="match status" value="1"/>
</dbReference>
<feature type="domain" description="Clr5" evidence="4">
    <location>
        <begin position="8"/>
        <end position="60"/>
    </location>
</feature>
<dbReference type="InterPro" id="IPR025676">
    <property type="entry name" value="Clr5_dom"/>
</dbReference>
<evidence type="ECO:0000256" key="1">
    <source>
        <dbReference type="ARBA" id="ARBA00022737"/>
    </source>
</evidence>
<gene>
    <name evidence="5" type="ORF">CLO192961_LOCUS208363</name>
</gene>
<organism evidence="5 6">
    <name type="scientific">Bionectria ochroleuca</name>
    <name type="common">Gliocladium roseum</name>
    <dbReference type="NCBI Taxonomy" id="29856"/>
    <lineage>
        <taxon>Eukaryota</taxon>
        <taxon>Fungi</taxon>
        <taxon>Dikarya</taxon>
        <taxon>Ascomycota</taxon>
        <taxon>Pezizomycotina</taxon>
        <taxon>Sordariomycetes</taxon>
        <taxon>Hypocreomycetidae</taxon>
        <taxon>Hypocreales</taxon>
        <taxon>Bionectriaceae</taxon>
        <taxon>Clonostachys</taxon>
    </lineage>
</organism>
<dbReference type="Proteomes" id="UP000766486">
    <property type="component" value="Unassembled WGS sequence"/>
</dbReference>
<dbReference type="Gene3D" id="1.25.40.20">
    <property type="entry name" value="Ankyrin repeat-containing domain"/>
    <property type="match status" value="6"/>
</dbReference>
<feature type="repeat" description="ANK" evidence="3">
    <location>
        <begin position="436"/>
        <end position="464"/>
    </location>
</feature>
<feature type="repeat" description="ANK" evidence="3">
    <location>
        <begin position="1021"/>
        <end position="1053"/>
    </location>
</feature>
<dbReference type="PROSITE" id="PS50297">
    <property type="entry name" value="ANK_REP_REGION"/>
    <property type="match status" value="9"/>
</dbReference>
<keyword evidence="1" id="KW-0677">Repeat</keyword>
<dbReference type="InterPro" id="IPR036770">
    <property type="entry name" value="Ankyrin_rpt-contain_sf"/>
</dbReference>
<feature type="repeat" description="ANK" evidence="3">
    <location>
        <begin position="848"/>
        <end position="884"/>
    </location>
</feature>
<protein>
    <recommendedName>
        <fullName evidence="4">Clr5 domain-containing protein</fullName>
    </recommendedName>
</protein>
<feature type="repeat" description="ANK" evidence="3">
    <location>
        <begin position="1140"/>
        <end position="1172"/>
    </location>
</feature>
<evidence type="ECO:0000256" key="2">
    <source>
        <dbReference type="ARBA" id="ARBA00023043"/>
    </source>
</evidence>
<evidence type="ECO:0000256" key="3">
    <source>
        <dbReference type="PROSITE-ProRule" id="PRU00023"/>
    </source>
</evidence>
<feature type="repeat" description="ANK" evidence="3">
    <location>
        <begin position="468"/>
        <end position="497"/>
    </location>
</feature>
<feature type="repeat" description="ANK" evidence="3">
    <location>
        <begin position="520"/>
        <end position="552"/>
    </location>
</feature>
<dbReference type="InterPro" id="IPR002110">
    <property type="entry name" value="Ankyrin_rpt"/>
</dbReference>
<dbReference type="SUPFAM" id="SSF48403">
    <property type="entry name" value="Ankyrin repeat"/>
    <property type="match status" value="3"/>
</dbReference>
<feature type="repeat" description="ANK" evidence="3">
    <location>
        <begin position="675"/>
        <end position="707"/>
    </location>
</feature>
<feature type="repeat" description="ANK" evidence="3">
    <location>
        <begin position="607"/>
        <end position="639"/>
    </location>
</feature>
<reference evidence="5 6" key="1">
    <citation type="submission" date="2019-06" db="EMBL/GenBank/DDBJ databases">
        <authorList>
            <person name="Broberg M."/>
        </authorList>
    </citation>
    <scope>NUCLEOTIDE SEQUENCE [LARGE SCALE GENOMIC DNA]</scope>
</reference>
<feature type="repeat" description="ANK" evidence="3">
    <location>
        <begin position="1056"/>
        <end position="1088"/>
    </location>
</feature>
<dbReference type="InterPro" id="IPR051165">
    <property type="entry name" value="Multifunctional_ANK_Repeat"/>
</dbReference>
<dbReference type="EMBL" id="CABFNS010000767">
    <property type="protein sequence ID" value="VUC27251.1"/>
    <property type="molecule type" value="Genomic_DNA"/>
</dbReference>
<keyword evidence="6" id="KW-1185">Reference proteome</keyword>